<feature type="disulfide bond" evidence="1">
    <location>
        <begin position="343"/>
        <end position="352"/>
    </location>
</feature>
<dbReference type="Gene3D" id="3.40.33.10">
    <property type="entry name" value="CAP"/>
    <property type="match status" value="1"/>
</dbReference>
<organism evidence="4 5">
    <name type="scientific">Anaeramoeba flamelloides</name>
    <dbReference type="NCBI Taxonomy" id="1746091"/>
    <lineage>
        <taxon>Eukaryota</taxon>
        <taxon>Metamonada</taxon>
        <taxon>Anaeramoebidae</taxon>
        <taxon>Anaeramoeba</taxon>
    </lineage>
</organism>
<dbReference type="InterPro" id="IPR015919">
    <property type="entry name" value="Cadherin-like_sf"/>
</dbReference>
<dbReference type="InterPro" id="IPR006644">
    <property type="entry name" value="Cadg"/>
</dbReference>
<feature type="domain" description="EGF-like" evidence="3">
    <location>
        <begin position="319"/>
        <end position="353"/>
    </location>
</feature>
<comment type="caution">
    <text evidence="4">The sequence shown here is derived from an EMBL/GenBank/DDBJ whole genome shotgun (WGS) entry which is preliminary data.</text>
</comment>
<evidence type="ECO:0000259" key="3">
    <source>
        <dbReference type="PROSITE" id="PS50026"/>
    </source>
</evidence>
<dbReference type="Pfam" id="PF05345">
    <property type="entry name" value="He_PIG"/>
    <property type="match status" value="6"/>
</dbReference>
<keyword evidence="1" id="KW-1015">Disulfide bond</keyword>
<dbReference type="PANTHER" id="PTHR21559:SF21">
    <property type="entry name" value="DYSTROGLYCAN 1"/>
    <property type="match status" value="1"/>
</dbReference>
<gene>
    <name evidence="4" type="ORF">M0813_20337</name>
</gene>
<keyword evidence="2" id="KW-0732">Signal</keyword>
<dbReference type="PROSITE" id="PS50026">
    <property type="entry name" value="EGF_3"/>
    <property type="match status" value="1"/>
</dbReference>
<evidence type="ECO:0000256" key="1">
    <source>
        <dbReference type="PROSITE-ProRule" id="PRU00076"/>
    </source>
</evidence>
<dbReference type="PROSITE" id="PS00022">
    <property type="entry name" value="EGF_1"/>
    <property type="match status" value="1"/>
</dbReference>
<reference evidence="4" key="1">
    <citation type="submission" date="2022-08" db="EMBL/GenBank/DDBJ databases">
        <title>Novel sulfate-reducing endosymbionts in the free-living metamonad Anaeramoeba.</title>
        <authorList>
            <person name="Jerlstrom-Hultqvist J."/>
            <person name="Cepicka I."/>
            <person name="Gallot-Lavallee L."/>
            <person name="Salas-Leiva D."/>
            <person name="Curtis B.A."/>
            <person name="Zahonova K."/>
            <person name="Pipaliya S."/>
            <person name="Dacks J."/>
            <person name="Roger A.J."/>
        </authorList>
    </citation>
    <scope>NUCLEOTIDE SEQUENCE</scope>
    <source>
        <strain evidence="4">Schooner1</strain>
    </source>
</reference>
<evidence type="ECO:0000313" key="5">
    <source>
        <dbReference type="Proteomes" id="UP001150062"/>
    </source>
</evidence>
<protein>
    <submittedName>
        <fullName evidence="4">Dystroglycan-related</fullName>
    </submittedName>
</protein>
<evidence type="ECO:0000313" key="4">
    <source>
        <dbReference type="EMBL" id="KAJ6245384.1"/>
    </source>
</evidence>
<keyword evidence="1" id="KW-0245">EGF-like domain</keyword>
<comment type="caution">
    <text evidence="1">Lacks conserved residue(s) required for the propagation of feature annotation.</text>
</comment>
<dbReference type="InterPro" id="IPR000742">
    <property type="entry name" value="EGF"/>
</dbReference>
<name>A0ABQ8YLN4_9EUKA</name>
<dbReference type="Gene3D" id="2.60.40.10">
    <property type="entry name" value="Immunoglobulins"/>
    <property type="match status" value="6"/>
</dbReference>
<dbReference type="SMART" id="SM00736">
    <property type="entry name" value="CADG"/>
    <property type="match status" value="6"/>
</dbReference>
<sequence>MKFILSFFLICFLICHTSLCANRDSGDNHGDTVDGLPNYNSRSLICGLNWVRQDKVYFRENVLNDTSILGSNYPECDPVYLNPKIFTPAQNHAEWMASRRVLQAKGEGDSYPQDRVEAEGYEFSSLTWFGVAGGEWDGDSLEIVKYIMCGGSDSSNCVSDDEDPDMRNYVMDDGKSETGSGYAYNFWSSYKYHIDFKFAQPKTLFIKPEHPVASGSHFHEGSNIMYIMNYYEKAYPTRQPEWAYVAYRKEGSEEWESYPLESSGDSTYTYLKTRSATCDSYYFMVKTESGDIWRYPENQNLLTTDGVHNYGACSGDHYEESGCDASFDCGGLGACRSSEYCQCIKGYAGQSCDTCDDTHPNVDNAIEDQTGEPNTYFEFVFSEDSFVGDSLEFKATLEDGEPLPKWLEFLPDGRNFTGNTPDYCEGIYNISVTATNCRGEATDFFEIHIHSQNPSVENNVPDQNANSATASWEYEIPEDTFSDPHNQQLDYTLEEASGGDLPDWLTFDKKTMIISGDTPEGCGETIDFKIIATNECGFTNSDIFELEITNEAPTVKRSLDDQSIIKNEELDYTFLAECFHDRENEDLTYTAVEQSQTTLPSWVSFDPDQRRFTGTAPDAETGQWIIEVTATDSCSSNTKSTTFEIQIDNSAPSKAYEIDDQEALATQYYDFIFDVDTFSGGSLTYTAEQSDGTDLPDWLEFVDADRNFKGQVPDGCGTHIDLKVTAQNSQGSASESFGMDVVNDPISKNQDLADQEVHIKSEYEYIFNSTVFTDPEEGTITYTATLDDGSSLPDWLEFDAAERKFSGTAPNECGDPLTIKVTAKDSCEDNNASGTFVLTLNDYPVQVIGENPDTRITGNTPLDYKFDKTVFQDYDDLPLEYTAEQKTGEDLPSWMDFDSETGEFTGLAPVKADFFIIKVIATDTCGNTAEDIFNINIQKGSEDDDDDIVSSANHLLFSIISFFTCLLLFAF</sequence>
<proteinExistence type="predicted"/>
<dbReference type="SUPFAM" id="SSF49313">
    <property type="entry name" value="Cadherin-like"/>
    <property type="match status" value="6"/>
</dbReference>
<feature type="signal peptide" evidence="2">
    <location>
        <begin position="1"/>
        <end position="20"/>
    </location>
</feature>
<dbReference type="EMBL" id="JAOAOG010000145">
    <property type="protein sequence ID" value="KAJ6245384.1"/>
    <property type="molecule type" value="Genomic_DNA"/>
</dbReference>
<keyword evidence="5" id="KW-1185">Reference proteome</keyword>
<dbReference type="InterPro" id="IPR013783">
    <property type="entry name" value="Ig-like_fold"/>
</dbReference>
<dbReference type="InterPro" id="IPR035940">
    <property type="entry name" value="CAP_sf"/>
</dbReference>
<dbReference type="PANTHER" id="PTHR21559">
    <property type="entry name" value="DYSTROGLYCAN-RELATED"/>
    <property type="match status" value="1"/>
</dbReference>
<evidence type="ECO:0000256" key="2">
    <source>
        <dbReference type="SAM" id="SignalP"/>
    </source>
</evidence>
<dbReference type="Proteomes" id="UP001150062">
    <property type="component" value="Unassembled WGS sequence"/>
</dbReference>
<feature type="chain" id="PRO_5046581056" evidence="2">
    <location>
        <begin position="21"/>
        <end position="971"/>
    </location>
</feature>
<accession>A0ABQ8YLN4</accession>